<proteinExistence type="inferred from homology"/>
<evidence type="ECO:0000313" key="13">
    <source>
        <dbReference type="Proteomes" id="UP000786811"/>
    </source>
</evidence>
<keyword evidence="13" id="KW-1185">Reference proteome</keyword>
<dbReference type="CDD" id="cd02440">
    <property type="entry name" value="AdoMet_MTases"/>
    <property type="match status" value="1"/>
</dbReference>
<feature type="binding site" evidence="11">
    <location>
        <position position="74"/>
    </location>
    <ligand>
        <name>S-adenosyl-L-methionine</name>
        <dbReference type="ChEBI" id="CHEBI:59789"/>
    </ligand>
</feature>
<keyword evidence="2 12" id="KW-0489">Methyltransferase</keyword>
<feature type="binding site" evidence="11">
    <location>
        <position position="79"/>
    </location>
    <ligand>
        <name>S-adenosyl-L-methionine</name>
        <dbReference type="ChEBI" id="CHEBI:59789"/>
    </ligand>
</feature>
<evidence type="ECO:0000256" key="8">
    <source>
        <dbReference type="ARBA" id="ARBA00047306"/>
    </source>
</evidence>
<dbReference type="PANTHER" id="PTHR12753:SF0">
    <property type="entry name" value="ALPHA N-TERMINAL PROTEIN METHYLTRANSFERASE 1"/>
    <property type="match status" value="1"/>
</dbReference>
<feature type="binding site" evidence="11">
    <location>
        <position position="139"/>
    </location>
    <ligand>
        <name>S-adenosyl-L-methionine</name>
        <dbReference type="ChEBI" id="CHEBI:59789"/>
    </ligand>
</feature>
<evidence type="ECO:0000256" key="5">
    <source>
        <dbReference type="ARBA" id="ARBA00039112"/>
    </source>
</evidence>
<gene>
    <name evidence="12" type="ORF">HICCMSTLAB_LOCUS8372</name>
</gene>
<dbReference type="InterPro" id="IPR008576">
    <property type="entry name" value="MeTrfase_NTM1"/>
</dbReference>
<evidence type="ECO:0000256" key="9">
    <source>
        <dbReference type="ARBA" id="ARBA00047885"/>
    </source>
</evidence>
<reference evidence="12" key="1">
    <citation type="submission" date="2021-04" db="EMBL/GenBank/DDBJ databases">
        <authorList>
            <person name="Chebbi M.A.C M."/>
        </authorList>
    </citation>
    <scope>NUCLEOTIDE SEQUENCE</scope>
</reference>
<comment type="catalytic activity">
    <reaction evidence="9">
        <text>N-terminal L-prolyl-L-prolyl-L-lysyl-[protein] + 2 S-adenosyl-L-methionine = N-terminal N,N-dimethyl-L-prolyl-L-prolyl-L-lysyl-[protein] + 2 S-adenosyl-L-homocysteine + 2 H(+)</text>
        <dbReference type="Rhea" id="RHEA:54736"/>
        <dbReference type="Rhea" id="RHEA-COMP:13787"/>
        <dbReference type="Rhea" id="RHEA-COMP:13974"/>
        <dbReference type="ChEBI" id="CHEBI:15378"/>
        <dbReference type="ChEBI" id="CHEBI:57856"/>
        <dbReference type="ChEBI" id="CHEBI:59789"/>
        <dbReference type="ChEBI" id="CHEBI:138059"/>
        <dbReference type="ChEBI" id="CHEBI:138318"/>
        <dbReference type="EC" id="2.1.1.244"/>
    </reaction>
</comment>
<dbReference type="Pfam" id="PF05891">
    <property type="entry name" value="Methyltransf_PK"/>
    <property type="match status" value="1"/>
</dbReference>
<evidence type="ECO:0000256" key="11">
    <source>
        <dbReference type="PIRSR" id="PIRSR016958-1"/>
    </source>
</evidence>
<evidence type="ECO:0000313" key="12">
    <source>
        <dbReference type="EMBL" id="CAG5096761.1"/>
    </source>
</evidence>
<dbReference type="PANTHER" id="PTHR12753">
    <property type="entry name" value="AD-003 - RELATED"/>
    <property type="match status" value="1"/>
</dbReference>
<evidence type="ECO:0000256" key="3">
    <source>
        <dbReference type="ARBA" id="ARBA00022679"/>
    </source>
</evidence>
<evidence type="ECO:0000256" key="4">
    <source>
        <dbReference type="ARBA" id="ARBA00022691"/>
    </source>
</evidence>
<dbReference type="InterPro" id="IPR029063">
    <property type="entry name" value="SAM-dependent_MTases_sf"/>
</dbReference>
<keyword evidence="3" id="KW-0808">Transferase</keyword>
<evidence type="ECO:0000256" key="7">
    <source>
        <dbReference type="ARBA" id="ARBA00043129"/>
    </source>
</evidence>
<dbReference type="GO" id="GO:0005737">
    <property type="term" value="C:cytoplasm"/>
    <property type="evidence" value="ECO:0007669"/>
    <property type="project" value="TreeGrafter"/>
</dbReference>
<feature type="binding site" evidence="11">
    <location>
        <begin position="123"/>
        <end position="124"/>
    </location>
    <ligand>
        <name>S-adenosyl-L-methionine</name>
        <dbReference type="ChEBI" id="CHEBI:59789"/>
    </ligand>
</feature>
<comment type="similarity">
    <text evidence="1">Belongs to the methyltransferase superfamily. NTM1 family.</text>
</comment>
<dbReference type="GO" id="GO:0032259">
    <property type="term" value="P:methylation"/>
    <property type="evidence" value="ECO:0007669"/>
    <property type="project" value="UniProtKB-KW"/>
</dbReference>
<comment type="catalytic activity">
    <reaction evidence="10">
        <text>N-terminal L-alanyl-L-prolyl-L-lysyl-[protein] + 3 S-adenosyl-L-methionine = N-terminal N,N,N-trimethyl-L-alanyl-L-prolyl-L-lysyl-[protein] + 3 S-adenosyl-L-homocysteine + 3 H(+)</text>
        <dbReference type="Rhea" id="RHEA:54712"/>
        <dbReference type="Rhea" id="RHEA-COMP:13785"/>
        <dbReference type="Rhea" id="RHEA-COMP:13971"/>
        <dbReference type="ChEBI" id="CHEBI:15378"/>
        <dbReference type="ChEBI" id="CHEBI:57856"/>
        <dbReference type="ChEBI" id="CHEBI:59789"/>
        <dbReference type="ChEBI" id="CHEBI:138057"/>
        <dbReference type="ChEBI" id="CHEBI:138315"/>
        <dbReference type="EC" id="2.1.1.244"/>
    </reaction>
</comment>
<evidence type="ECO:0000256" key="2">
    <source>
        <dbReference type="ARBA" id="ARBA00022603"/>
    </source>
</evidence>
<dbReference type="OrthoDB" id="1298661at2759"/>
<evidence type="ECO:0000256" key="1">
    <source>
        <dbReference type="ARBA" id="ARBA00009059"/>
    </source>
</evidence>
<dbReference type="EC" id="2.1.1.244" evidence="5"/>
<accession>A0A8J2HFC7</accession>
<comment type="catalytic activity">
    <reaction evidence="8">
        <text>N-terminal L-seryl-L-prolyl-L-lysyl-[protein] + 3 S-adenosyl-L-methionine = N-terminal N,N,N-trimethyl-L-seryl-L-prolyl-L-lysyl-[protein] + 3 S-adenosyl-L-homocysteine + 3 H(+)</text>
        <dbReference type="Rhea" id="RHEA:54724"/>
        <dbReference type="Rhea" id="RHEA-COMP:13789"/>
        <dbReference type="Rhea" id="RHEA-COMP:13973"/>
        <dbReference type="ChEBI" id="CHEBI:15378"/>
        <dbReference type="ChEBI" id="CHEBI:57856"/>
        <dbReference type="ChEBI" id="CHEBI:59789"/>
        <dbReference type="ChEBI" id="CHEBI:138061"/>
        <dbReference type="ChEBI" id="CHEBI:138317"/>
        <dbReference type="EC" id="2.1.1.244"/>
    </reaction>
</comment>
<dbReference type="PIRSF" id="PIRSF016958">
    <property type="entry name" value="DUF858_MeTrfase_lik"/>
    <property type="match status" value="1"/>
</dbReference>
<evidence type="ECO:0000256" key="10">
    <source>
        <dbReference type="ARBA" id="ARBA00048167"/>
    </source>
</evidence>
<keyword evidence="4 11" id="KW-0949">S-adenosyl-L-methionine</keyword>
<dbReference type="SUPFAM" id="SSF53335">
    <property type="entry name" value="S-adenosyl-L-methionine-dependent methyltransferases"/>
    <property type="match status" value="1"/>
</dbReference>
<dbReference type="Gene3D" id="3.40.50.150">
    <property type="entry name" value="Vaccinia Virus protein VP39"/>
    <property type="match status" value="1"/>
</dbReference>
<sequence length="246" mass="28145">MEANSTVNYDPKEFYTGSANYWANVPATLNGMLGGFGFISNIDIDGSQNFLNSLFEFLFQIEDAPSHKYALDCGSGIGRITKNLLIKNFEWVDLVEQNAKFLDTAKKLLRSSSNIGQFYLLGLQDFCPESNKYDIIWCQWVLGYLQDDDLLKFLKKCSNALKENGMIIVKENITSSKKIEIDTQDSSFTRPYDKLKTVFDAANLVCIKEQEQLRLPEGLYPVHMFALRLFQDSFIHLGRIFSYIKC</sequence>
<dbReference type="GO" id="GO:0071885">
    <property type="term" value="F:N-terminal protein N-methyltransferase activity"/>
    <property type="evidence" value="ECO:0007669"/>
    <property type="project" value="UniProtKB-EC"/>
</dbReference>
<comment type="caution">
    <text evidence="12">The sequence shown here is derived from an EMBL/GenBank/DDBJ whole genome shotgun (WGS) entry which is preliminary data.</text>
</comment>
<protein>
    <recommendedName>
        <fullName evidence="6">Alpha N-terminal protein methyltransferase 1</fullName>
        <ecNumber evidence="5">2.1.1.244</ecNumber>
    </recommendedName>
    <alternativeName>
        <fullName evidence="7">X-Pro-Lys N-terminal protein methyltransferase 1</fullName>
    </alternativeName>
</protein>
<organism evidence="12 13">
    <name type="scientific">Cotesia congregata</name>
    <name type="common">Parasitoid wasp</name>
    <name type="synonym">Apanteles congregatus</name>
    <dbReference type="NCBI Taxonomy" id="51543"/>
    <lineage>
        <taxon>Eukaryota</taxon>
        <taxon>Metazoa</taxon>
        <taxon>Ecdysozoa</taxon>
        <taxon>Arthropoda</taxon>
        <taxon>Hexapoda</taxon>
        <taxon>Insecta</taxon>
        <taxon>Pterygota</taxon>
        <taxon>Neoptera</taxon>
        <taxon>Endopterygota</taxon>
        <taxon>Hymenoptera</taxon>
        <taxon>Apocrita</taxon>
        <taxon>Ichneumonoidea</taxon>
        <taxon>Braconidae</taxon>
        <taxon>Microgastrinae</taxon>
        <taxon>Cotesia</taxon>
    </lineage>
</organism>
<name>A0A8J2HFC7_COTCN</name>
<dbReference type="Proteomes" id="UP000786811">
    <property type="component" value="Unassembled WGS sequence"/>
</dbReference>
<dbReference type="AlphaFoldDB" id="A0A8J2HFC7"/>
<evidence type="ECO:0000256" key="6">
    <source>
        <dbReference type="ARBA" id="ARBA00039449"/>
    </source>
</evidence>
<dbReference type="FunFam" id="3.40.50.150:FF:000025">
    <property type="entry name" value="N-terminal Xaa-Pro-Lys N-methyltransferase 1"/>
    <property type="match status" value="1"/>
</dbReference>
<dbReference type="EMBL" id="CAJNRD030001121">
    <property type="protein sequence ID" value="CAG5096761.1"/>
    <property type="molecule type" value="Genomic_DNA"/>
</dbReference>